<dbReference type="InterPro" id="IPR008168">
    <property type="entry name" value="Cyt_C_IC"/>
</dbReference>
<proteinExistence type="predicted"/>
<gene>
    <name evidence="12" type="ORF">EVB03_07175</name>
</gene>
<dbReference type="InterPro" id="IPR036909">
    <property type="entry name" value="Cyt_c-like_dom_sf"/>
</dbReference>
<dbReference type="PIRSF" id="PIRSF000005">
    <property type="entry name" value="Cytochrome_c4"/>
    <property type="match status" value="1"/>
</dbReference>
<evidence type="ECO:0000259" key="11">
    <source>
        <dbReference type="PROSITE" id="PS51007"/>
    </source>
</evidence>
<dbReference type="GO" id="GO:0042597">
    <property type="term" value="C:periplasmic space"/>
    <property type="evidence" value="ECO:0007669"/>
    <property type="project" value="UniProtKB-SubCell"/>
</dbReference>
<keyword evidence="4 9" id="KW-0479">Metal-binding</keyword>
<feature type="binding site" description="covalent" evidence="8">
    <location>
        <position position="145"/>
    </location>
    <ligand>
        <name>heme c</name>
        <dbReference type="ChEBI" id="CHEBI:61717"/>
        <label>2</label>
    </ligand>
</feature>
<dbReference type="GO" id="GO:0009055">
    <property type="term" value="F:electron transfer activity"/>
    <property type="evidence" value="ECO:0007669"/>
    <property type="project" value="InterPro"/>
</dbReference>
<dbReference type="SUPFAM" id="SSF46626">
    <property type="entry name" value="Cytochrome c"/>
    <property type="match status" value="2"/>
</dbReference>
<feature type="binding site" description="axial binding residue" evidence="9">
    <location>
        <position position="40"/>
    </location>
    <ligand>
        <name>heme c</name>
        <dbReference type="ChEBI" id="CHEBI:61717"/>
        <label>1</label>
    </ligand>
    <ligandPart>
        <name>Fe</name>
        <dbReference type="ChEBI" id="CHEBI:18248"/>
    </ligandPart>
</feature>
<evidence type="ECO:0000256" key="8">
    <source>
        <dbReference type="PIRSR" id="PIRSR000005-1"/>
    </source>
</evidence>
<evidence type="ECO:0000256" key="2">
    <source>
        <dbReference type="ARBA" id="ARBA00022448"/>
    </source>
</evidence>
<dbReference type="Gene3D" id="1.10.760.10">
    <property type="entry name" value="Cytochrome c-like domain"/>
    <property type="match status" value="2"/>
</dbReference>
<feature type="binding site" description="axial binding residue" evidence="9">
    <location>
        <position position="190"/>
    </location>
    <ligand>
        <name>heme c</name>
        <dbReference type="ChEBI" id="CHEBI:61717"/>
        <label>2</label>
    </ligand>
    <ligandPart>
        <name>Fe</name>
        <dbReference type="ChEBI" id="CHEBI:18248"/>
    </ligandPart>
</feature>
<keyword evidence="10" id="KW-0732">Signal</keyword>
<dbReference type="AlphaFoldDB" id="A0A520MER9"/>
<feature type="binding site" description="axial binding residue" evidence="9">
    <location>
        <position position="79"/>
    </location>
    <ligand>
        <name>heme c</name>
        <dbReference type="ChEBI" id="CHEBI:61717"/>
        <label>1</label>
    </ligand>
    <ligandPart>
        <name>Fe</name>
        <dbReference type="ChEBI" id="CHEBI:18248"/>
    </ligandPart>
</feature>
<comment type="caution">
    <text evidence="12">The sequence shown here is derived from an EMBL/GenBank/DDBJ whole genome shotgun (WGS) entry which is preliminary data.</text>
</comment>
<evidence type="ECO:0000256" key="1">
    <source>
        <dbReference type="ARBA" id="ARBA00004418"/>
    </source>
</evidence>
<dbReference type="GO" id="GO:0020037">
    <property type="term" value="F:heme binding"/>
    <property type="evidence" value="ECO:0007669"/>
    <property type="project" value="InterPro"/>
</dbReference>
<feature type="domain" description="Cytochrome c" evidence="11">
    <location>
        <begin position="121"/>
        <end position="213"/>
    </location>
</feature>
<feature type="signal peptide" evidence="10">
    <location>
        <begin position="1"/>
        <end position="22"/>
    </location>
</feature>
<dbReference type="PROSITE" id="PS51007">
    <property type="entry name" value="CYTC"/>
    <property type="match status" value="2"/>
</dbReference>
<comment type="PTM">
    <text evidence="8">Binds 2 heme c groups covalently per subunit.</text>
</comment>
<evidence type="ECO:0000256" key="9">
    <source>
        <dbReference type="PIRSR" id="PIRSR000005-2"/>
    </source>
</evidence>
<comment type="subcellular location">
    <subcellularLocation>
        <location evidence="1">Periplasm</location>
    </subcellularLocation>
</comment>
<dbReference type="Proteomes" id="UP000315889">
    <property type="component" value="Unassembled WGS sequence"/>
</dbReference>
<evidence type="ECO:0000313" key="12">
    <source>
        <dbReference type="EMBL" id="RZO19681.1"/>
    </source>
</evidence>
<dbReference type="EMBL" id="SHBP01000009">
    <property type="protein sequence ID" value="RZO19681.1"/>
    <property type="molecule type" value="Genomic_DNA"/>
</dbReference>
<feature type="binding site" description="covalent" evidence="8">
    <location>
        <position position="142"/>
    </location>
    <ligand>
        <name>heme c</name>
        <dbReference type="ChEBI" id="CHEBI:61717"/>
        <label>2</label>
    </ligand>
</feature>
<dbReference type="PANTHER" id="PTHR33751">
    <property type="entry name" value="CBB3-TYPE CYTOCHROME C OXIDASE SUBUNIT FIXP"/>
    <property type="match status" value="1"/>
</dbReference>
<dbReference type="PRINTS" id="PR00605">
    <property type="entry name" value="CYTCHROMECIC"/>
</dbReference>
<keyword evidence="6" id="KW-0249">Electron transport</keyword>
<feature type="binding site" description="axial binding residue" evidence="9">
    <location>
        <position position="146"/>
    </location>
    <ligand>
        <name>heme c</name>
        <dbReference type="ChEBI" id="CHEBI:61717"/>
        <label>2</label>
    </ligand>
    <ligandPart>
        <name>Fe</name>
        <dbReference type="ChEBI" id="CHEBI:18248"/>
    </ligandPart>
</feature>
<evidence type="ECO:0000256" key="5">
    <source>
        <dbReference type="ARBA" id="ARBA00022764"/>
    </source>
</evidence>
<feature type="chain" id="PRO_5021753329" evidence="10">
    <location>
        <begin position="23"/>
        <end position="213"/>
    </location>
</feature>
<protein>
    <submittedName>
        <fullName evidence="12">Cytochrome c4</fullName>
    </submittedName>
</protein>
<evidence type="ECO:0000256" key="6">
    <source>
        <dbReference type="ARBA" id="ARBA00022982"/>
    </source>
</evidence>
<evidence type="ECO:0000256" key="3">
    <source>
        <dbReference type="ARBA" id="ARBA00022617"/>
    </source>
</evidence>
<organism evidence="12 13">
    <name type="scientific">SAR92 clade bacterium</name>
    <dbReference type="NCBI Taxonomy" id="2315479"/>
    <lineage>
        <taxon>Bacteria</taxon>
        <taxon>Pseudomonadati</taxon>
        <taxon>Pseudomonadota</taxon>
        <taxon>Gammaproteobacteria</taxon>
        <taxon>Cellvibrionales</taxon>
        <taxon>Porticoccaceae</taxon>
        <taxon>SAR92 clade</taxon>
    </lineage>
</organism>
<evidence type="ECO:0000256" key="4">
    <source>
        <dbReference type="ARBA" id="ARBA00022723"/>
    </source>
</evidence>
<accession>A0A520MER9</accession>
<feature type="binding site" description="covalent" evidence="8">
    <location>
        <position position="36"/>
    </location>
    <ligand>
        <name>heme c</name>
        <dbReference type="ChEBI" id="CHEBI:61717"/>
        <label>1</label>
    </ligand>
</feature>
<keyword evidence="3 8" id="KW-0349">Heme</keyword>
<keyword evidence="2" id="KW-0813">Transport</keyword>
<dbReference type="Pfam" id="PF00034">
    <property type="entry name" value="Cytochrom_C"/>
    <property type="match status" value="2"/>
</dbReference>
<sequence length="213" mass="22583">MKRSILAIVCLTFMLPATQLFAAGDANAGKSKVMMCAGCHGVDGNSMVPAFPKLAGLGEKYMTQQLRMVKSGERVILEMTGILNFSSDQDLQDMAAYYDSQDRQISGAKDIELVGITESQEALDFGENVYRGGNMKTGVAACTGCHSPSGKGNGPAGYPGLGGQHADYIEKQLLAYRRGERNSGSNALIMQGVAANLSDKEIKAVANYISGLN</sequence>
<dbReference type="InterPro" id="IPR009056">
    <property type="entry name" value="Cyt_c-like_dom"/>
</dbReference>
<evidence type="ECO:0000313" key="13">
    <source>
        <dbReference type="Proteomes" id="UP000315889"/>
    </source>
</evidence>
<dbReference type="InterPro" id="IPR050597">
    <property type="entry name" value="Cytochrome_c_Oxidase_Subunit"/>
</dbReference>
<dbReference type="InterPro" id="IPR024167">
    <property type="entry name" value="Cytochrome_c4-like"/>
</dbReference>
<evidence type="ECO:0000256" key="7">
    <source>
        <dbReference type="ARBA" id="ARBA00023004"/>
    </source>
</evidence>
<feature type="domain" description="Cytochrome c" evidence="11">
    <location>
        <begin position="24"/>
        <end position="102"/>
    </location>
</feature>
<keyword evidence="7 9" id="KW-0408">Iron</keyword>
<name>A0A520MER9_9GAMM</name>
<dbReference type="PANTHER" id="PTHR33751:SF9">
    <property type="entry name" value="CYTOCHROME C4"/>
    <property type="match status" value="1"/>
</dbReference>
<keyword evidence="5" id="KW-0574">Periplasm</keyword>
<reference evidence="12 13" key="1">
    <citation type="submission" date="2019-02" db="EMBL/GenBank/DDBJ databases">
        <title>Prokaryotic population dynamics and viral predation in marine succession experiment using metagenomics: the confinement effect.</title>
        <authorList>
            <person name="Haro-Moreno J.M."/>
            <person name="Rodriguez-Valera F."/>
            <person name="Lopez-Perez M."/>
        </authorList>
    </citation>
    <scope>NUCLEOTIDE SEQUENCE [LARGE SCALE GENOMIC DNA]</scope>
    <source>
        <strain evidence="12">MED-G170</strain>
    </source>
</reference>
<dbReference type="GO" id="GO:0005506">
    <property type="term" value="F:iron ion binding"/>
    <property type="evidence" value="ECO:0007669"/>
    <property type="project" value="InterPro"/>
</dbReference>
<feature type="binding site" description="covalent" evidence="8">
    <location>
        <position position="39"/>
    </location>
    <ligand>
        <name>heme c</name>
        <dbReference type="ChEBI" id="CHEBI:61717"/>
        <label>1</label>
    </ligand>
</feature>
<evidence type="ECO:0000256" key="10">
    <source>
        <dbReference type="SAM" id="SignalP"/>
    </source>
</evidence>